<dbReference type="EMBL" id="HBUE01109247">
    <property type="protein sequence ID" value="CAG6488087.1"/>
    <property type="molecule type" value="Transcribed_RNA"/>
</dbReference>
<dbReference type="AlphaFoldDB" id="A0A8D8C752"/>
<reference evidence="1" key="1">
    <citation type="submission" date="2021-05" db="EMBL/GenBank/DDBJ databases">
        <authorList>
            <person name="Alioto T."/>
            <person name="Alioto T."/>
            <person name="Gomez Garrido J."/>
        </authorList>
    </citation>
    <scope>NUCLEOTIDE SEQUENCE</scope>
</reference>
<accession>A0A8D8C752</accession>
<name>A0A8D8C752_CULPI</name>
<evidence type="ECO:0000313" key="1">
    <source>
        <dbReference type="EMBL" id="CAG6488087.1"/>
    </source>
</evidence>
<proteinExistence type="predicted"/>
<organism evidence="1">
    <name type="scientific">Culex pipiens</name>
    <name type="common">House mosquito</name>
    <dbReference type="NCBI Taxonomy" id="7175"/>
    <lineage>
        <taxon>Eukaryota</taxon>
        <taxon>Metazoa</taxon>
        <taxon>Ecdysozoa</taxon>
        <taxon>Arthropoda</taxon>
        <taxon>Hexapoda</taxon>
        <taxon>Insecta</taxon>
        <taxon>Pterygota</taxon>
        <taxon>Neoptera</taxon>
        <taxon>Endopterygota</taxon>
        <taxon>Diptera</taxon>
        <taxon>Nematocera</taxon>
        <taxon>Culicoidea</taxon>
        <taxon>Culicidae</taxon>
        <taxon>Culicinae</taxon>
        <taxon>Culicini</taxon>
        <taxon>Culex</taxon>
        <taxon>Culex</taxon>
    </lineage>
</organism>
<sequence>MFEVDGGSSFDMSKNSSKVGCEGVFLGGSIVFTLSRSLEVEGATCCCSSLDKSKNSSKAWPSSSSYSSSSMFKLGIASSLKVRLPLESSKLSGVKWIEQINIESSPDPLDFASLLTIK</sequence>
<protein>
    <submittedName>
        <fullName evidence="1">(northern house mosquito) hypothetical protein</fullName>
    </submittedName>
</protein>